<feature type="non-terminal residue" evidence="12">
    <location>
        <position position="134"/>
    </location>
</feature>
<dbReference type="AlphaFoldDB" id="A0A7L3K7X1"/>
<evidence type="ECO:0000256" key="9">
    <source>
        <dbReference type="ARBA" id="ARBA00023182"/>
    </source>
</evidence>
<dbReference type="SMART" id="SM00921">
    <property type="entry name" value="MHC_II_beta"/>
    <property type="match status" value="1"/>
</dbReference>
<dbReference type="Gene3D" id="3.10.320.10">
    <property type="entry name" value="Class II Histocompatibility Antigen, M Beta Chain, Chain B, domain 1"/>
    <property type="match status" value="1"/>
</dbReference>
<keyword evidence="8" id="KW-0325">Glycoprotein</keyword>
<dbReference type="GO" id="GO:0002504">
    <property type="term" value="P:antigen processing and presentation of peptide or polysaccharide antigen via MHC class II"/>
    <property type="evidence" value="ECO:0007669"/>
    <property type="project" value="UniProtKB-KW"/>
</dbReference>
<evidence type="ECO:0000256" key="2">
    <source>
        <dbReference type="ARBA" id="ARBA00022692"/>
    </source>
</evidence>
<dbReference type="GO" id="GO:0002250">
    <property type="term" value="P:adaptive immune response"/>
    <property type="evidence" value="ECO:0007669"/>
    <property type="project" value="UniProtKB-KW"/>
</dbReference>
<dbReference type="InterPro" id="IPR014745">
    <property type="entry name" value="MHC_II_a/b_N"/>
</dbReference>
<keyword evidence="7" id="KW-1015">Disulfide bond</keyword>
<keyword evidence="9" id="KW-0491">MHC II</keyword>
<feature type="non-terminal residue" evidence="12">
    <location>
        <position position="1"/>
    </location>
</feature>
<evidence type="ECO:0000313" key="12">
    <source>
        <dbReference type="EMBL" id="NXU37544.1"/>
    </source>
</evidence>
<evidence type="ECO:0000256" key="8">
    <source>
        <dbReference type="ARBA" id="ARBA00023180"/>
    </source>
</evidence>
<keyword evidence="5" id="KW-1064">Adaptive immunity</keyword>
<name>A0A7L3K7X1_9PASS</name>
<protein>
    <submittedName>
        <fullName evidence="12">HB22 protein</fullName>
    </submittedName>
</protein>
<dbReference type="OrthoDB" id="10043043at2759"/>
<keyword evidence="6" id="KW-0472">Membrane</keyword>
<feature type="signal peptide" evidence="10">
    <location>
        <begin position="1"/>
        <end position="24"/>
    </location>
</feature>
<dbReference type="InterPro" id="IPR050160">
    <property type="entry name" value="MHC/Immunoglobulin"/>
</dbReference>
<sequence length="134" mass="14891">MGRVAAAGAVLVALVVLGAPPAAAADLSGVFQQMVKFECYFINGTEKVRYVLRYISNREEYAMFDSDVGHYMGFTPYGEKQAQCWNSDPARLEYRSAEVDRYCRHNYELASPFLVGRRGERGAERVPSDPALGV</sequence>
<comment type="subcellular location">
    <subcellularLocation>
        <location evidence="1">Membrane</location>
        <topology evidence="1">Single-pass type I membrane protein</topology>
    </subcellularLocation>
</comment>
<dbReference type="InterPro" id="IPR000353">
    <property type="entry name" value="MHC_II_b_N"/>
</dbReference>
<dbReference type="Proteomes" id="UP000525319">
    <property type="component" value="Unassembled WGS sequence"/>
</dbReference>
<keyword evidence="13" id="KW-1185">Reference proteome</keyword>
<gene>
    <name evidence="12" type="primary">Hb22</name>
    <name evidence="12" type="ORF">DRYBRU_R08423</name>
</gene>
<feature type="chain" id="PRO_5029759213" evidence="10">
    <location>
        <begin position="25"/>
        <end position="134"/>
    </location>
</feature>
<dbReference type="EMBL" id="VZTZ01015608">
    <property type="protein sequence ID" value="NXU37544.1"/>
    <property type="molecule type" value="Genomic_DNA"/>
</dbReference>
<dbReference type="SUPFAM" id="SSF54452">
    <property type="entry name" value="MHC antigen-recognition domain"/>
    <property type="match status" value="1"/>
</dbReference>
<keyword evidence="10" id="KW-0732">Signal</keyword>
<evidence type="ECO:0000256" key="4">
    <source>
        <dbReference type="ARBA" id="ARBA00022989"/>
    </source>
</evidence>
<keyword evidence="4" id="KW-1133">Transmembrane helix</keyword>
<reference evidence="12 13" key="1">
    <citation type="submission" date="2019-09" db="EMBL/GenBank/DDBJ databases">
        <title>Bird 10,000 Genomes (B10K) Project - Family phase.</title>
        <authorList>
            <person name="Zhang G."/>
        </authorList>
    </citation>
    <scope>NUCLEOTIDE SEQUENCE [LARGE SCALE GENOMIC DNA]</scope>
    <source>
        <strain evidence="12">B10K-DU-030-03</strain>
    </source>
</reference>
<comment type="caution">
    <text evidence="12">The sequence shown here is derived from an EMBL/GenBank/DDBJ whole genome shotgun (WGS) entry which is preliminary data.</text>
</comment>
<feature type="domain" description="MHC class II beta chain N-terminal" evidence="11">
    <location>
        <begin position="37"/>
        <end position="111"/>
    </location>
</feature>
<keyword evidence="2" id="KW-0812">Transmembrane</keyword>
<dbReference type="FunFam" id="3.10.320.10:FF:000001">
    <property type="entry name" value="HLA class II histocompatibility antigen, DRB1-1 beta chain"/>
    <property type="match status" value="1"/>
</dbReference>
<keyword evidence="3" id="KW-0391">Immunity</keyword>
<dbReference type="InterPro" id="IPR011162">
    <property type="entry name" value="MHC_I/II-like_Ag-recog"/>
</dbReference>
<accession>A0A7L3K7X1</accession>
<dbReference type="PANTHER" id="PTHR19944:SF99">
    <property type="entry name" value="HLA CLASS II HISTOCOMPATIBILITY ANTIGEN, DRB1 BETA CHAIN"/>
    <property type="match status" value="1"/>
</dbReference>
<evidence type="ECO:0000313" key="13">
    <source>
        <dbReference type="Proteomes" id="UP000525319"/>
    </source>
</evidence>
<dbReference type="PANTHER" id="PTHR19944">
    <property type="entry name" value="MHC CLASS II-RELATED"/>
    <property type="match status" value="1"/>
</dbReference>
<evidence type="ECO:0000256" key="3">
    <source>
        <dbReference type="ARBA" id="ARBA00022859"/>
    </source>
</evidence>
<organism evidence="12 13">
    <name type="scientific">Drymodes brunneopygia</name>
    <dbReference type="NCBI Taxonomy" id="626378"/>
    <lineage>
        <taxon>Eukaryota</taxon>
        <taxon>Metazoa</taxon>
        <taxon>Chordata</taxon>
        <taxon>Craniata</taxon>
        <taxon>Vertebrata</taxon>
        <taxon>Euteleostomi</taxon>
        <taxon>Archelosauria</taxon>
        <taxon>Archosauria</taxon>
        <taxon>Dinosauria</taxon>
        <taxon>Saurischia</taxon>
        <taxon>Theropoda</taxon>
        <taxon>Coelurosauria</taxon>
        <taxon>Aves</taxon>
        <taxon>Neognathae</taxon>
        <taxon>Neoaves</taxon>
        <taxon>Telluraves</taxon>
        <taxon>Australaves</taxon>
        <taxon>Passeriformes</taxon>
        <taxon>Petroicidae</taxon>
        <taxon>Drymodes</taxon>
    </lineage>
</organism>
<evidence type="ECO:0000256" key="10">
    <source>
        <dbReference type="SAM" id="SignalP"/>
    </source>
</evidence>
<evidence type="ECO:0000259" key="11">
    <source>
        <dbReference type="SMART" id="SM00921"/>
    </source>
</evidence>
<dbReference type="Pfam" id="PF00969">
    <property type="entry name" value="MHC_II_beta"/>
    <property type="match status" value="1"/>
</dbReference>
<proteinExistence type="predicted"/>
<evidence type="ECO:0000256" key="6">
    <source>
        <dbReference type="ARBA" id="ARBA00023136"/>
    </source>
</evidence>
<dbReference type="GO" id="GO:0042613">
    <property type="term" value="C:MHC class II protein complex"/>
    <property type="evidence" value="ECO:0007669"/>
    <property type="project" value="UniProtKB-KW"/>
</dbReference>
<evidence type="ECO:0000256" key="5">
    <source>
        <dbReference type="ARBA" id="ARBA00023130"/>
    </source>
</evidence>
<evidence type="ECO:0000256" key="1">
    <source>
        <dbReference type="ARBA" id="ARBA00004479"/>
    </source>
</evidence>
<evidence type="ECO:0000256" key="7">
    <source>
        <dbReference type="ARBA" id="ARBA00023157"/>
    </source>
</evidence>